<evidence type="ECO:0000256" key="2">
    <source>
        <dbReference type="SAM" id="Phobius"/>
    </source>
</evidence>
<keyword evidence="4" id="KW-1185">Reference proteome</keyword>
<feature type="transmembrane region" description="Helical" evidence="2">
    <location>
        <begin position="131"/>
        <end position="152"/>
    </location>
</feature>
<evidence type="ECO:0000256" key="1">
    <source>
        <dbReference type="SAM" id="MobiDB-lite"/>
    </source>
</evidence>
<comment type="caution">
    <text evidence="3">The sequence shown here is derived from an EMBL/GenBank/DDBJ whole genome shotgun (WGS) entry which is preliminary data.</text>
</comment>
<keyword evidence="2" id="KW-0812">Transmembrane</keyword>
<evidence type="ECO:0008006" key="5">
    <source>
        <dbReference type="Google" id="ProtNLM"/>
    </source>
</evidence>
<gene>
    <name evidence="3" type="ORF">VZC37_24210</name>
</gene>
<sequence>MTAPLEPASTDPGARPRRPDAVSIATELWVVVILGQLIAFIGQYPSLRETWDQQVGALPADTPQEELDLLTSSVTLIVVLGLLALALTVASGAAVLLTRNGYNWARLVVAAMGVFIAVNLMFSLFGDVQPTWVMVPLVISGVAALGGSVLLLRRESEQYCRDMTAHRRRPSGPPNPPQQGPPWGGGNGQQHGPAPWTYGGGQHSGGHQTHPDRPRSNEGNESRGES</sequence>
<keyword evidence="2" id="KW-0472">Membrane</keyword>
<feature type="transmembrane region" description="Helical" evidence="2">
    <location>
        <begin position="74"/>
        <end position="97"/>
    </location>
</feature>
<organism evidence="3 4">
    <name type="scientific">Gordonia sesuvii</name>
    <dbReference type="NCBI Taxonomy" id="3116777"/>
    <lineage>
        <taxon>Bacteria</taxon>
        <taxon>Bacillati</taxon>
        <taxon>Actinomycetota</taxon>
        <taxon>Actinomycetes</taxon>
        <taxon>Mycobacteriales</taxon>
        <taxon>Gordoniaceae</taxon>
        <taxon>Gordonia</taxon>
    </lineage>
</organism>
<accession>A0ABU7MKB4</accession>
<feature type="compositionally biased region" description="Basic and acidic residues" evidence="1">
    <location>
        <begin position="209"/>
        <end position="226"/>
    </location>
</feature>
<feature type="compositionally biased region" description="Pro residues" evidence="1">
    <location>
        <begin position="171"/>
        <end position="180"/>
    </location>
</feature>
<name>A0ABU7MKB4_9ACTN</name>
<feature type="region of interest" description="Disordered" evidence="1">
    <location>
        <begin position="163"/>
        <end position="226"/>
    </location>
</feature>
<keyword evidence="2" id="KW-1133">Transmembrane helix</keyword>
<protein>
    <recommendedName>
        <fullName evidence="5">Transmembrane protein</fullName>
    </recommendedName>
</protein>
<evidence type="ECO:0000313" key="4">
    <source>
        <dbReference type="Proteomes" id="UP001347146"/>
    </source>
</evidence>
<reference evidence="3 4" key="1">
    <citation type="submission" date="2024-01" db="EMBL/GenBank/DDBJ databases">
        <title>Draft genome sequence of Gordonia sp. LSe1-13.</title>
        <authorList>
            <person name="Suphannarot A."/>
            <person name="Mingma R."/>
        </authorList>
    </citation>
    <scope>NUCLEOTIDE SEQUENCE [LARGE SCALE GENOMIC DNA]</scope>
    <source>
        <strain evidence="3 4">LSe1-13</strain>
    </source>
</reference>
<feature type="transmembrane region" description="Helical" evidence="2">
    <location>
        <begin position="21"/>
        <end position="41"/>
    </location>
</feature>
<dbReference type="RefSeq" id="WP_330436599.1">
    <property type="nucleotide sequence ID" value="NZ_JAZDUF010000012.1"/>
</dbReference>
<proteinExistence type="predicted"/>
<dbReference type="Proteomes" id="UP001347146">
    <property type="component" value="Unassembled WGS sequence"/>
</dbReference>
<evidence type="ECO:0000313" key="3">
    <source>
        <dbReference type="EMBL" id="MEE3853462.1"/>
    </source>
</evidence>
<dbReference type="EMBL" id="JAZDUF010000012">
    <property type="protein sequence ID" value="MEE3853462.1"/>
    <property type="molecule type" value="Genomic_DNA"/>
</dbReference>
<feature type="transmembrane region" description="Helical" evidence="2">
    <location>
        <begin position="104"/>
        <end position="125"/>
    </location>
</feature>